<gene>
    <name evidence="1" type="ORF">EZS27_022105</name>
</gene>
<evidence type="ECO:0000313" key="1">
    <source>
        <dbReference type="EMBL" id="KAA6329052.1"/>
    </source>
</evidence>
<proteinExistence type="predicted"/>
<comment type="caution">
    <text evidence="1">The sequence shown here is derived from an EMBL/GenBank/DDBJ whole genome shotgun (WGS) entry which is preliminary data.</text>
</comment>
<accession>A0A5J4R5T5</accession>
<reference evidence="1" key="1">
    <citation type="submission" date="2019-03" db="EMBL/GenBank/DDBJ databases">
        <title>Single cell metagenomics reveals metabolic interactions within the superorganism composed of flagellate Streblomastix strix and complex community of Bacteroidetes bacteria on its surface.</title>
        <authorList>
            <person name="Treitli S.C."/>
            <person name="Kolisko M."/>
            <person name="Husnik F."/>
            <person name="Keeling P."/>
            <person name="Hampl V."/>
        </authorList>
    </citation>
    <scope>NUCLEOTIDE SEQUENCE</scope>
    <source>
        <strain evidence="1">STM</strain>
    </source>
</reference>
<protein>
    <submittedName>
        <fullName evidence="1">Uncharacterized protein</fullName>
    </submittedName>
</protein>
<name>A0A5J4R5T5_9ZZZZ</name>
<organism evidence="1">
    <name type="scientific">termite gut metagenome</name>
    <dbReference type="NCBI Taxonomy" id="433724"/>
    <lineage>
        <taxon>unclassified sequences</taxon>
        <taxon>metagenomes</taxon>
        <taxon>organismal metagenomes</taxon>
    </lineage>
</organism>
<sequence length="36" mass="4282">MKRILIIVDICGTMVYDVIKIVKYSNYAIRFNINNF</sequence>
<dbReference type="AlphaFoldDB" id="A0A5J4R5T5"/>
<dbReference type="EMBL" id="SNRY01001711">
    <property type="protein sequence ID" value="KAA6329052.1"/>
    <property type="molecule type" value="Genomic_DNA"/>
</dbReference>